<dbReference type="InterPro" id="IPR000014">
    <property type="entry name" value="PAS"/>
</dbReference>
<dbReference type="EMBL" id="JAGGJU010000017">
    <property type="protein sequence ID" value="MBP1853345.1"/>
    <property type="molecule type" value="Genomic_DNA"/>
</dbReference>
<dbReference type="RefSeq" id="WP_209949090.1">
    <property type="nucleotide sequence ID" value="NZ_JAGGJU010000017.1"/>
</dbReference>
<comment type="caution">
    <text evidence="2">The sequence shown here is derived from an EMBL/GenBank/DDBJ whole genome shotgun (WGS) entry which is preliminary data.</text>
</comment>
<protein>
    <submittedName>
        <fullName evidence="2">PAS domain-containing protein</fullName>
    </submittedName>
</protein>
<gene>
    <name evidence="2" type="ORF">J2Z17_004806</name>
</gene>
<dbReference type="Proteomes" id="UP000759443">
    <property type="component" value="Unassembled WGS sequence"/>
</dbReference>
<proteinExistence type="predicted"/>
<dbReference type="Pfam" id="PF08447">
    <property type="entry name" value="PAS_3"/>
    <property type="match status" value="1"/>
</dbReference>
<evidence type="ECO:0000313" key="3">
    <source>
        <dbReference type="Proteomes" id="UP000759443"/>
    </source>
</evidence>
<feature type="domain" description="PAS fold-3" evidence="1">
    <location>
        <begin position="55"/>
        <end position="128"/>
    </location>
</feature>
<accession>A0ABS4E5X0</accession>
<evidence type="ECO:0000313" key="2">
    <source>
        <dbReference type="EMBL" id="MBP1853345.1"/>
    </source>
</evidence>
<sequence length="152" mass="17194">MPLRFDHIAERAFDDPKAVGLSPQEAIELMSAFRRCGYFRVDLETGLCYGTPDLFDIFGIEEPTGTINLKQVGERIHPDDLPMVLQSFERTSLHGGVFHSIYRVKWHTGKDYGYVRTCGRFRPTADGSGEIVGTTYEFFEHLRTAAFLTPGD</sequence>
<dbReference type="SUPFAM" id="SSF55785">
    <property type="entry name" value="PYP-like sensor domain (PAS domain)"/>
    <property type="match status" value="1"/>
</dbReference>
<reference evidence="2 3" key="1">
    <citation type="submission" date="2021-03" db="EMBL/GenBank/DDBJ databases">
        <title>Genomic Encyclopedia of Type Strains, Phase IV (KMG-IV): sequencing the most valuable type-strain genomes for metagenomic binning, comparative biology and taxonomic classification.</title>
        <authorList>
            <person name="Goeker M."/>
        </authorList>
    </citation>
    <scope>NUCLEOTIDE SEQUENCE [LARGE SCALE GENOMIC DNA]</scope>
    <source>
        <strain evidence="2 3">DSM 21600</strain>
    </source>
</reference>
<keyword evidence="3" id="KW-1185">Reference proteome</keyword>
<dbReference type="InterPro" id="IPR013655">
    <property type="entry name" value="PAS_fold_3"/>
</dbReference>
<dbReference type="Gene3D" id="3.30.450.20">
    <property type="entry name" value="PAS domain"/>
    <property type="match status" value="1"/>
</dbReference>
<name>A0ABS4E5X0_9HYPH</name>
<evidence type="ECO:0000259" key="1">
    <source>
        <dbReference type="Pfam" id="PF08447"/>
    </source>
</evidence>
<organism evidence="2 3">
    <name type="scientific">Rhizobium halophytocola</name>
    <dbReference type="NCBI Taxonomy" id="735519"/>
    <lineage>
        <taxon>Bacteria</taxon>
        <taxon>Pseudomonadati</taxon>
        <taxon>Pseudomonadota</taxon>
        <taxon>Alphaproteobacteria</taxon>
        <taxon>Hyphomicrobiales</taxon>
        <taxon>Rhizobiaceae</taxon>
        <taxon>Rhizobium/Agrobacterium group</taxon>
        <taxon>Rhizobium</taxon>
    </lineage>
</organism>
<dbReference type="InterPro" id="IPR035965">
    <property type="entry name" value="PAS-like_dom_sf"/>
</dbReference>
<dbReference type="CDD" id="cd00130">
    <property type="entry name" value="PAS"/>
    <property type="match status" value="1"/>
</dbReference>